<protein>
    <recommendedName>
        <fullName evidence="3">UGP3-like C-terminal hexapeptide repeats domain-containing protein</fullName>
    </recommendedName>
</protein>
<evidence type="ECO:0000256" key="2">
    <source>
        <dbReference type="ARBA" id="ARBA00022695"/>
    </source>
</evidence>
<dbReference type="Proteomes" id="UP000001505">
    <property type="component" value="Chromosome"/>
</dbReference>
<dbReference type="KEGG" id="wch:wcw_0378"/>
<keyword evidence="1" id="KW-0808">Transferase</keyword>
<sequence length="696" mass="78679">MIDNQRLASLSKLLAAAQDADQRVRILRQNLNVQEYLSAAKPINDCLVQMDGDSQVSLLSVIAIGEGEVVFQNWQSEADLAGQLKKLAGQLNQVEQFYRRIGGVVGYHNAVLELIRGSIDKKIENSCFLQPPETRIDKGFLGRESFVKRGIEGMEQLAEIYAVGGAGDRLNLMDHENGEPLPAAELRFGGITLLEWLIRDLKGREFLYERITGKPIEIPIVLMTSMEKDNDRRIREILERHRWFERSQNSFYLIIQPLVPVVTVEGHWVMSASFDLYKKPGGHGVLWKLMEDQGAFDWLREKGKEKALVRQINNPLAGEDDGLFAFTGVGLQGDKAFGFASCPRKVNASEGMNVLIKSEKESGSSSYRLTNVEYTDFKKYGIEDIPEREGSPYSLFPANTNILFVDLSEVRSRAKEYPVPGMLINLKSTALYRSPDGTARTLRAGRLESTMQNIADVIPFDAEEPEHQPVYLTYNEREKTVGSVKQAFDPNRDVEETPEFCYYKILLLHRELLANDCGVKVPKLVDKEEYLKIGPNLIFLYTPSLGPNYALIAKKIRGGEISDDSEMHIQLADVEIDNLRLEGSLSIRGESGRAFCRLKNVAVKNRGIDRQKTRDYWKNDPVRHELLEIFFEGKGEFIAEQVVFHGQQRIVIPDGVCVTASEEGSEITLKKTPLKRAAKVWKMRFDNDEKIIAEIS</sequence>
<dbReference type="AlphaFoldDB" id="D6YUD9"/>
<evidence type="ECO:0000313" key="4">
    <source>
        <dbReference type="EMBL" id="ADI37750.1"/>
    </source>
</evidence>
<dbReference type="OrthoDB" id="22070at2"/>
<reference evidence="4 5" key="1">
    <citation type="journal article" date="2010" name="PLoS ONE">
        <title>The Waddlia genome: a window into chlamydial biology.</title>
        <authorList>
            <person name="Bertelli C."/>
            <person name="Collyn F."/>
            <person name="Croxatto A."/>
            <person name="Ruckert C."/>
            <person name="Polkinghorne A."/>
            <person name="Kebbi-Beghdadi C."/>
            <person name="Goesmann A."/>
            <person name="Vaughan L."/>
            <person name="Greub G."/>
        </authorList>
    </citation>
    <scope>NUCLEOTIDE SEQUENCE [LARGE SCALE GENOMIC DNA]</scope>
    <source>
        <strain evidence="5">ATCC VR-1470 / WSU 86-1044</strain>
    </source>
</reference>
<dbReference type="HOGENOM" id="CLU_016716_0_0_0"/>
<gene>
    <name evidence="4" type="ordered locus">wcw_0378</name>
</gene>
<dbReference type="Pfam" id="PF01704">
    <property type="entry name" value="UDPGP"/>
    <property type="match status" value="1"/>
</dbReference>
<dbReference type="Gene3D" id="2.160.10.30">
    <property type="match status" value="1"/>
</dbReference>
<dbReference type="SUPFAM" id="SSF53448">
    <property type="entry name" value="Nucleotide-diphospho-sugar transferases"/>
    <property type="match status" value="1"/>
</dbReference>
<dbReference type="Gene3D" id="3.90.550.10">
    <property type="entry name" value="Spore Coat Polysaccharide Biosynthesis Protein SpsA, Chain A"/>
    <property type="match status" value="1"/>
</dbReference>
<dbReference type="EMBL" id="CP001928">
    <property type="protein sequence ID" value="ADI37750.1"/>
    <property type="molecule type" value="Genomic_DNA"/>
</dbReference>
<dbReference type="PANTHER" id="PTHR11952:SF14">
    <property type="entry name" value="UTP--GLUCOSE-1-PHOSPHATE URIDYLYLTRANSFERASE 3, CHLOROPLASTIC"/>
    <property type="match status" value="1"/>
</dbReference>
<accession>D6YUD9</accession>
<dbReference type="InterPro" id="IPR029044">
    <property type="entry name" value="Nucleotide-diphossugar_trans"/>
</dbReference>
<keyword evidence="5" id="KW-1185">Reference proteome</keyword>
<dbReference type="GO" id="GO:0003977">
    <property type="term" value="F:UDP-N-acetylglucosamine diphosphorylase activity"/>
    <property type="evidence" value="ECO:0007669"/>
    <property type="project" value="TreeGrafter"/>
</dbReference>
<evidence type="ECO:0000259" key="3">
    <source>
        <dbReference type="Pfam" id="PF25441"/>
    </source>
</evidence>
<name>D6YUD9_WADCW</name>
<proteinExistence type="predicted"/>
<dbReference type="InterPro" id="IPR002618">
    <property type="entry name" value="UDPGP_fam"/>
</dbReference>
<organism evidence="4 5">
    <name type="scientific">Waddlia chondrophila (strain ATCC VR-1470 / WSU 86-1044)</name>
    <dbReference type="NCBI Taxonomy" id="716544"/>
    <lineage>
        <taxon>Bacteria</taxon>
        <taxon>Pseudomonadati</taxon>
        <taxon>Chlamydiota</taxon>
        <taxon>Chlamydiia</taxon>
        <taxon>Parachlamydiales</taxon>
        <taxon>Waddliaceae</taxon>
        <taxon>Waddlia</taxon>
    </lineage>
</organism>
<evidence type="ECO:0000256" key="1">
    <source>
        <dbReference type="ARBA" id="ARBA00022679"/>
    </source>
</evidence>
<dbReference type="Pfam" id="PF25441">
    <property type="entry name" value="Hexapep_UGP3_C"/>
    <property type="match status" value="1"/>
</dbReference>
<keyword evidence="2" id="KW-0548">Nucleotidyltransferase</keyword>
<dbReference type="RefSeq" id="WP_013181478.1">
    <property type="nucleotide sequence ID" value="NC_014225.1"/>
</dbReference>
<dbReference type="PANTHER" id="PTHR11952">
    <property type="entry name" value="UDP- GLUCOSE PYROPHOSPHORYLASE"/>
    <property type="match status" value="1"/>
</dbReference>
<dbReference type="eggNOG" id="COG4284">
    <property type="taxonomic scope" value="Bacteria"/>
</dbReference>
<dbReference type="InterPro" id="IPR039741">
    <property type="entry name" value="UDP-sugar_pyrophosphorylase"/>
</dbReference>
<dbReference type="InterPro" id="IPR057388">
    <property type="entry name" value="Hexapep_UGP3_C"/>
</dbReference>
<dbReference type="GO" id="GO:0006048">
    <property type="term" value="P:UDP-N-acetylglucosamine biosynthetic process"/>
    <property type="evidence" value="ECO:0007669"/>
    <property type="project" value="TreeGrafter"/>
</dbReference>
<feature type="domain" description="UGP3-like C-terminal hexapeptide repeats" evidence="3">
    <location>
        <begin position="556"/>
        <end position="694"/>
    </location>
</feature>
<evidence type="ECO:0000313" key="5">
    <source>
        <dbReference type="Proteomes" id="UP000001505"/>
    </source>
</evidence>
<dbReference type="STRING" id="716544.wcw_0378"/>